<name>A0A511KCM3_RHOTO</name>
<accession>A0A511KCM3</accession>
<evidence type="ECO:0000313" key="1">
    <source>
        <dbReference type="EMBL" id="GEM08072.1"/>
    </source>
</evidence>
<evidence type="ECO:0000313" key="2">
    <source>
        <dbReference type="Proteomes" id="UP000321518"/>
    </source>
</evidence>
<organism evidence="1 2">
    <name type="scientific">Rhodotorula toruloides</name>
    <name type="common">Yeast</name>
    <name type="synonym">Rhodosporidium toruloides</name>
    <dbReference type="NCBI Taxonomy" id="5286"/>
    <lineage>
        <taxon>Eukaryota</taxon>
        <taxon>Fungi</taxon>
        <taxon>Dikarya</taxon>
        <taxon>Basidiomycota</taxon>
        <taxon>Pucciniomycotina</taxon>
        <taxon>Microbotryomycetes</taxon>
        <taxon>Sporidiobolales</taxon>
        <taxon>Sporidiobolaceae</taxon>
        <taxon>Rhodotorula</taxon>
    </lineage>
</organism>
<dbReference type="Gene3D" id="3.40.830.10">
    <property type="entry name" value="LigB-like"/>
    <property type="match status" value="1"/>
</dbReference>
<sequence>MERLFVQHHERHLPEGVHVHDFYTVDETNTLVNVLDTMVQDPDEKQSISWKIWIVVALCCLAQPPEQCAPDVRNETLDALTKNSGPALRQAAMRLMRHTLCRDAHGPDEHYAPVLFAAGAARDQDEKITSPATVWELGQMFNIHCTSENGTEGTER</sequence>
<reference evidence="1 2" key="1">
    <citation type="submission" date="2019-07" db="EMBL/GenBank/DDBJ databases">
        <title>Rhodotorula toruloides NBRC10032 genome sequencing.</title>
        <authorList>
            <person name="Shida Y."/>
            <person name="Takaku H."/>
            <person name="Ogasawara W."/>
            <person name="Mori K."/>
        </authorList>
    </citation>
    <scope>NUCLEOTIDE SEQUENCE [LARGE SCALE GENOMIC DNA]</scope>
    <source>
        <strain evidence="1 2">NBRC10032</strain>
    </source>
</reference>
<proteinExistence type="predicted"/>
<gene>
    <name evidence="1" type="ORF">Rt10032_c04g2089</name>
</gene>
<protein>
    <submittedName>
        <fullName evidence="1">Uncharacterized protein</fullName>
    </submittedName>
</protein>
<dbReference type="AlphaFoldDB" id="A0A511KCM3"/>
<dbReference type="Proteomes" id="UP000321518">
    <property type="component" value="Unassembled WGS sequence"/>
</dbReference>
<comment type="caution">
    <text evidence="1">The sequence shown here is derived from an EMBL/GenBank/DDBJ whole genome shotgun (WGS) entry which is preliminary data.</text>
</comment>
<dbReference type="SUPFAM" id="SSF53213">
    <property type="entry name" value="LigB-like"/>
    <property type="match status" value="1"/>
</dbReference>
<dbReference type="OrthoDB" id="7396853at2759"/>
<dbReference type="EMBL" id="BJWK01000004">
    <property type="protein sequence ID" value="GEM08072.1"/>
    <property type="molecule type" value="Genomic_DNA"/>
</dbReference>